<dbReference type="EMBL" id="CM029037">
    <property type="protein sequence ID" value="KAG2661894.1"/>
    <property type="molecule type" value="Genomic_DNA"/>
</dbReference>
<sequence length="68" mass="7696">MANSSNHSTSSASRIHTRKRPDLELITCTKCGIHKILEFQVKKDEHGNQGRIFFKCTGRNWDGSGCNF</sequence>
<dbReference type="Proteomes" id="UP000823388">
    <property type="component" value="Chromosome 1K"/>
</dbReference>
<organism evidence="1 2">
    <name type="scientific">Panicum virgatum</name>
    <name type="common">Blackwell switchgrass</name>
    <dbReference type="NCBI Taxonomy" id="38727"/>
    <lineage>
        <taxon>Eukaryota</taxon>
        <taxon>Viridiplantae</taxon>
        <taxon>Streptophyta</taxon>
        <taxon>Embryophyta</taxon>
        <taxon>Tracheophyta</taxon>
        <taxon>Spermatophyta</taxon>
        <taxon>Magnoliopsida</taxon>
        <taxon>Liliopsida</taxon>
        <taxon>Poales</taxon>
        <taxon>Poaceae</taxon>
        <taxon>PACMAD clade</taxon>
        <taxon>Panicoideae</taxon>
        <taxon>Panicodae</taxon>
        <taxon>Paniceae</taxon>
        <taxon>Panicinae</taxon>
        <taxon>Panicum</taxon>
        <taxon>Panicum sect. Hiantes</taxon>
    </lineage>
</organism>
<name>A0A8T0XXX7_PANVG</name>
<keyword evidence="2" id="KW-1185">Reference proteome</keyword>
<reference evidence="1" key="1">
    <citation type="submission" date="2020-05" db="EMBL/GenBank/DDBJ databases">
        <title>WGS assembly of Panicum virgatum.</title>
        <authorList>
            <person name="Lovell J.T."/>
            <person name="Jenkins J."/>
            <person name="Shu S."/>
            <person name="Juenger T.E."/>
            <person name="Schmutz J."/>
        </authorList>
    </citation>
    <scope>NUCLEOTIDE SEQUENCE</scope>
    <source>
        <strain evidence="1">AP13</strain>
    </source>
</reference>
<comment type="caution">
    <text evidence="1">The sequence shown here is derived from an EMBL/GenBank/DDBJ whole genome shotgun (WGS) entry which is preliminary data.</text>
</comment>
<evidence type="ECO:0000313" key="1">
    <source>
        <dbReference type="EMBL" id="KAG2661894.1"/>
    </source>
</evidence>
<proteinExistence type="predicted"/>
<protein>
    <submittedName>
        <fullName evidence="1">Uncharacterized protein</fullName>
    </submittedName>
</protein>
<accession>A0A8T0XXX7</accession>
<dbReference type="AlphaFoldDB" id="A0A8T0XXX7"/>
<gene>
    <name evidence="1" type="ORF">PVAP13_1KG111710</name>
</gene>
<evidence type="ECO:0000313" key="2">
    <source>
        <dbReference type="Proteomes" id="UP000823388"/>
    </source>
</evidence>